<dbReference type="EMBL" id="NTKD01000007">
    <property type="protein sequence ID" value="PDH40962.1"/>
    <property type="molecule type" value="Genomic_DNA"/>
</dbReference>
<dbReference type="Gene3D" id="3.40.50.10540">
    <property type="entry name" value="Crotonobetainyl-coa:carnitine coa-transferase, domain 1"/>
    <property type="match status" value="1"/>
</dbReference>
<proteinExistence type="predicted"/>
<evidence type="ECO:0000313" key="2">
    <source>
        <dbReference type="EMBL" id="PDH40962.1"/>
    </source>
</evidence>
<dbReference type="InterPro" id="IPR003673">
    <property type="entry name" value="CoA-Trfase_fam_III"/>
</dbReference>
<evidence type="ECO:0008006" key="4">
    <source>
        <dbReference type="Google" id="ProtNLM"/>
    </source>
</evidence>
<evidence type="ECO:0000313" key="3">
    <source>
        <dbReference type="Proteomes" id="UP000219327"/>
    </source>
</evidence>
<dbReference type="InterPro" id="IPR050483">
    <property type="entry name" value="CoA-transferase_III_domain"/>
</dbReference>
<keyword evidence="1" id="KW-0808">Transferase</keyword>
<reference evidence="2 3" key="1">
    <citation type="submission" date="2017-08" db="EMBL/GenBank/DDBJ databases">
        <title>Fine stratification of microbial communities through a metagenomic profile of the photic zone.</title>
        <authorList>
            <person name="Haro-Moreno J.M."/>
            <person name="Lopez-Perez M."/>
            <person name="De La Torre J."/>
            <person name="Picazo A."/>
            <person name="Camacho A."/>
            <person name="Rodriguez-Valera F."/>
        </authorList>
    </citation>
    <scope>NUCLEOTIDE SEQUENCE [LARGE SCALE GENOMIC DNA]</scope>
    <source>
        <strain evidence="2">MED-G24</strain>
    </source>
</reference>
<evidence type="ECO:0000256" key="1">
    <source>
        <dbReference type="ARBA" id="ARBA00022679"/>
    </source>
</evidence>
<dbReference type="PANTHER" id="PTHR48207">
    <property type="entry name" value="SUCCINATE--HYDROXYMETHYLGLUTARATE COA-TRANSFERASE"/>
    <property type="match status" value="1"/>
</dbReference>
<dbReference type="SUPFAM" id="SSF89796">
    <property type="entry name" value="CoA-transferase family III (CaiB/BaiF)"/>
    <property type="match status" value="1"/>
</dbReference>
<name>A0A2A5WWV4_9GAMM</name>
<dbReference type="PANTHER" id="PTHR48207:SF3">
    <property type="entry name" value="SUCCINATE--HYDROXYMETHYLGLUTARATE COA-TRANSFERASE"/>
    <property type="match status" value="1"/>
</dbReference>
<sequence>MAISCQSDAQWQAFCELAGWLDWQERFADLPARCESIDEIDAAIDSWTAGQNHIDLMNALQHCGVSAGAVMNGPQLLADPHLSARDAFLEQDRPGLGVKRYPNQPFRLRNAPASPVARAPLLGEHTEEVLTALVGTAPLAARR</sequence>
<dbReference type="AlphaFoldDB" id="A0A2A5WWV4"/>
<accession>A0A2A5WWV4</accession>
<dbReference type="GO" id="GO:0008410">
    <property type="term" value="F:CoA-transferase activity"/>
    <property type="evidence" value="ECO:0007669"/>
    <property type="project" value="TreeGrafter"/>
</dbReference>
<organism evidence="2 3">
    <name type="scientific">OM182 bacterium MED-G24</name>
    <dbReference type="NCBI Taxonomy" id="1986255"/>
    <lineage>
        <taxon>Bacteria</taxon>
        <taxon>Pseudomonadati</taxon>
        <taxon>Pseudomonadota</taxon>
        <taxon>Gammaproteobacteria</taxon>
        <taxon>OMG group</taxon>
        <taxon>OM182 clade</taxon>
    </lineage>
</organism>
<dbReference type="Proteomes" id="UP000219327">
    <property type="component" value="Unassembled WGS sequence"/>
</dbReference>
<dbReference type="Pfam" id="PF02515">
    <property type="entry name" value="CoA_transf_3"/>
    <property type="match status" value="1"/>
</dbReference>
<gene>
    <name evidence="2" type="ORF">CNE99_02465</name>
</gene>
<protein>
    <recommendedName>
        <fullName evidence="4">CoA transferase</fullName>
    </recommendedName>
</protein>
<dbReference type="InterPro" id="IPR023606">
    <property type="entry name" value="CoA-Trfase_III_dom_1_sf"/>
</dbReference>
<comment type="caution">
    <text evidence="2">The sequence shown here is derived from an EMBL/GenBank/DDBJ whole genome shotgun (WGS) entry which is preliminary data.</text>
</comment>